<dbReference type="STRING" id="1045558.SAMN05216175_10633"/>
<dbReference type="InterPro" id="IPR014710">
    <property type="entry name" value="RmlC-like_jellyroll"/>
</dbReference>
<dbReference type="RefSeq" id="WP_090727603.1">
    <property type="nucleotide sequence ID" value="NZ_FOOU01000006.1"/>
</dbReference>
<dbReference type="EMBL" id="FOOU01000006">
    <property type="protein sequence ID" value="SFG37702.1"/>
    <property type="molecule type" value="Genomic_DNA"/>
</dbReference>
<feature type="signal peptide" evidence="1">
    <location>
        <begin position="1"/>
        <end position="27"/>
    </location>
</feature>
<organism evidence="3 4">
    <name type="scientific">Neptunomonas qingdaonensis</name>
    <dbReference type="NCBI Taxonomy" id="1045558"/>
    <lineage>
        <taxon>Bacteria</taxon>
        <taxon>Pseudomonadati</taxon>
        <taxon>Pseudomonadota</taxon>
        <taxon>Gammaproteobacteria</taxon>
        <taxon>Oceanospirillales</taxon>
        <taxon>Oceanospirillaceae</taxon>
        <taxon>Neptunomonas</taxon>
    </lineage>
</organism>
<evidence type="ECO:0000313" key="3">
    <source>
        <dbReference type="EMBL" id="SFG37702.1"/>
    </source>
</evidence>
<protein>
    <submittedName>
        <fullName evidence="3">Cupin domain-containing protein</fullName>
    </submittedName>
</protein>
<dbReference type="OrthoDB" id="195923at2"/>
<evidence type="ECO:0000256" key="1">
    <source>
        <dbReference type="SAM" id="SignalP"/>
    </source>
</evidence>
<keyword evidence="4" id="KW-1185">Reference proteome</keyword>
<dbReference type="Gene3D" id="2.60.120.10">
    <property type="entry name" value="Jelly Rolls"/>
    <property type="match status" value="1"/>
</dbReference>
<keyword evidence="1" id="KW-0732">Signal</keyword>
<gene>
    <name evidence="3" type="ORF">SAMN05216175_10633</name>
</gene>
<dbReference type="InterPro" id="IPR011051">
    <property type="entry name" value="RmlC_Cupin_sf"/>
</dbReference>
<dbReference type="InterPro" id="IPR013096">
    <property type="entry name" value="Cupin_2"/>
</dbReference>
<dbReference type="AlphaFoldDB" id="A0A1I2RB55"/>
<dbReference type="PANTHER" id="PTHR38599">
    <property type="entry name" value="CUPIN DOMAIN PROTEIN (AFU_ORTHOLOGUE AFUA_3G13620)"/>
    <property type="match status" value="1"/>
</dbReference>
<evidence type="ECO:0000313" key="4">
    <source>
        <dbReference type="Proteomes" id="UP000198623"/>
    </source>
</evidence>
<dbReference type="Proteomes" id="UP000198623">
    <property type="component" value="Unassembled WGS sequence"/>
</dbReference>
<dbReference type="SUPFAM" id="SSF51182">
    <property type="entry name" value="RmlC-like cupins"/>
    <property type="match status" value="1"/>
</dbReference>
<dbReference type="Pfam" id="PF07883">
    <property type="entry name" value="Cupin_2"/>
    <property type="match status" value="1"/>
</dbReference>
<name>A0A1I2RB55_9GAMM</name>
<sequence>MNVISKLVRSLTAGSLVIGLTVGFASAQDAPKLTEVFKTPLATAAENEIAVMHVDYPPGYSSPKHFHTGQVLLYVLEGTGALEVDGAVRTAKAGEVIQEAAGKPMVMSNDSTSEWLRFVIFQVGPEGEPTHVKVD</sequence>
<feature type="chain" id="PRO_5011464267" evidence="1">
    <location>
        <begin position="28"/>
        <end position="135"/>
    </location>
</feature>
<feature type="domain" description="Cupin type-2" evidence="2">
    <location>
        <begin position="53"/>
        <end position="113"/>
    </location>
</feature>
<evidence type="ECO:0000259" key="2">
    <source>
        <dbReference type="Pfam" id="PF07883"/>
    </source>
</evidence>
<reference evidence="4" key="1">
    <citation type="submission" date="2016-10" db="EMBL/GenBank/DDBJ databases">
        <authorList>
            <person name="Varghese N."/>
            <person name="Submissions S."/>
        </authorList>
    </citation>
    <scope>NUCLEOTIDE SEQUENCE [LARGE SCALE GENOMIC DNA]</scope>
    <source>
        <strain evidence="4">CGMCC 1.10971</strain>
    </source>
</reference>
<dbReference type="PANTHER" id="PTHR38599:SF1">
    <property type="entry name" value="CUPIN DOMAIN PROTEIN (AFU_ORTHOLOGUE AFUA_3G13620)"/>
    <property type="match status" value="1"/>
</dbReference>
<proteinExistence type="predicted"/>
<accession>A0A1I2RB55</accession>